<dbReference type="Proteomes" id="UP000693981">
    <property type="component" value="Unassembled WGS sequence"/>
</dbReference>
<proteinExistence type="predicted"/>
<accession>A0A8T1XA55</accession>
<evidence type="ECO:0000256" key="1">
    <source>
        <dbReference type="SAM" id="SignalP"/>
    </source>
</evidence>
<dbReference type="Pfam" id="PF00050">
    <property type="entry name" value="Kazal_1"/>
    <property type="match status" value="1"/>
</dbReference>
<keyword evidence="1" id="KW-0732">Signal</keyword>
<sequence length="79" mass="8168">MSKLVVTVATFASLLTQTLALESVDAVRLHMTLQSDSNTAGGSTACDGDCTREYLPVCGTNGETNPTASASEDADRSVN</sequence>
<evidence type="ECO:0000313" key="3">
    <source>
        <dbReference type="EMBL" id="KAG7400639.1"/>
    </source>
</evidence>
<dbReference type="OrthoDB" id="88691at2759"/>
<dbReference type="AlphaFoldDB" id="A0A8T1XA55"/>
<feature type="chain" id="PRO_5035745412" description="Kazal-like domain-containing protein" evidence="1">
    <location>
        <begin position="21"/>
        <end position="79"/>
    </location>
</feature>
<evidence type="ECO:0000313" key="4">
    <source>
        <dbReference type="Proteomes" id="UP000693981"/>
    </source>
</evidence>
<reference evidence="3" key="1">
    <citation type="submission" date="2021-02" db="EMBL/GenBank/DDBJ databases">
        <authorList>
            <person name="Palmer J.M."/>
        </authorList>
    </citation>
    <scope>NUCLEOTIDE SEQUENCE</scope>
    <source>
        <strain evidence="3">SCRP23</strain>
    </source>
</reference>
<organism evidence="3 4">
    <name type="scientific">Phytophthora boehmeriae</name>
    <dbReference type="NCBI Taxonomy" id="109152"/>
    <lineage>
        <taxon>Eukaryota</taxon>
        <taxon>Sar</taxon>
        <taxon>Stramenopiles</taxon>
        <taxon>Oomycota</taxon>
        <taxon>Peronosporomycetes</taxon>
        <taxon>Peronosporales</taxon>
        <taxon>Peronosporaceae</taxon>
        <taxon>Phytophthora</taxon>
    </lineage>
</organism>
<protein>
    <recommendedName>
        <fullName evidence="2">Kazal-like domain-containing protein</fullName>
    </recommendedName>
</protein>
<comment type="caution">
    <text evidence="3">The sequence shown here is derived from an EMBL/GenBank/DDBJ whole genome shotgun (WGS) entry which is preliminary data.</text>
</comment>
<gene>
    <name evidence="3" type="ORF">PHYBOEH_004906</name>
</gene>
<name>A0A8T1XA55_9STRA</name>
<dbReference type="EMBL" id="JAGDFL010000026">
    <property type="protein sequence ID" value="KAG7400639.1"/>
    <property type="molecule type" value="Genomic_DNA"/>
</dbReference>
<evidence type="ECO:0000259" key="2">
    <source>
        <dbReference type="Pfam" id="PF00050"/>
    </source>
</evidence>
<dbReference type="InterPro" id="IPR002350">
    <property type="entry name" value="Kazal_dom"/>
</dbReference>
<feature type="signal peptide" evidence="1">
    <location>
        <begin position="1"/>
        <end position="20"/>
    </location>
</feature>
<keyword evidence="4" id="KW-1185">Reference proteome</keyword>
<feature type="domain" description="Kazal-like" evidence="2">
    <location>
        <begin position="49"/>
        <end position="64"/>
    </location>
</feature>